<sequence length="401" mass="41429">MRDVFVGGVGMTAFGKFPDRTVGALATDATTGALQDAGLGVPDVETVFYANATAGLMTGQEMVRGQIALRETGLLGKPIVNVENACASASTAANLAWLSVASGQVDIALAVGAEKLSHPDKTRAFTALAAAVDQERLDELKAALYNEQADPAATGDRSFFMDVYADMAQKYMARSGATAEDFAAVAVKSHRHAALNPRAQYRNQVTVEEVLGSRRISGPLTLLMCSPIGDGAAAIVFCSEEVASRLETPKVRVRASSLVSGREGHSSETAAERAAQRAYEVAGLGPEDVDVAEVHDAAAPAELIIYEELGLCAPGEGPKLLASGDTALGGRIPVNTSGGLISKGHPVGATGLAQLVELTEQLRGTLGERQVEGARVAIAENGGGYLGPDPAAVCVTILSRD</sequence>
<keyword evidence="2" id="KW-0813">Transport</keyword>
<evidence type="ECO:0000256" key="6">
    <source>
        <dbReference type="ARBA" id="ARBA00032316"/>
    </source>
</evidence>
<feature type="domain" description="Thiolase N-terminal" evidence="7">
    <location>
        <begin position="7"/>
        <end position="241"/>
    </location>
</feature>
<evidence type="ECO:0000259" key="8">
    <source>
        <dbReference type="Pfam" id="PF22691"/>
    </source>
</evidence>
<keyword evidence="10" id="KW-1185">Reference proteome</keyword>
<dbReference type="RefSeq" id="WP_089336771.1">
    <property type="nucleotide sequence ID" value="NZ_FZNO01000011.1"/>
</dbReference>
<feature type="domain" description="Thiolase C-terminal" evidence="8">
    <location>
        <begin position="268"/>
        <end position="387"/>
    </location>
</feature>
<protein>
    <recommendedName>
        <fullName evidence="1">propanoyl-CoA C-acyltransferase</fullName>
        <ecNumber evidence="1">2.3.1.176</ecNumber>
    </recommendedName>
    <alternativeName>
        <fullName evidence="6">Propanoyl-CoA C-acyltransferase</fullName>
    </alternativeName>
</protein>
<dbReference type="AlphaFoldDB" id="A0A238X4U7"/>
<evidence type="ECO:0000256" key="4">
    <source>
        <dbReference type="ARBA" id="ARBA00023055"/>
    </source>
</evidence>
<accession>A0A238X4U7</accession>
<dbReference type="Pfam" id="PF22691">
    <property type="entry name" value="Thiolase_C_1"/>
    <property type="match status" value="1"/>
</dbReference>
<keyword evidence="5" id="KW-0446">Lipid-binding</keyword>
<keyword evidence="3 9" id="KW-0808">Transferase</keyword>
<evidence type="ECO:0000259" key="7">
    <source>
        <dbReference type="Pfam" id="PF00108"/>
    </source>
</evidence>
<dbReference type="PIRSF" id="PIRSF000429">
    <property type="entry name" value="Ac-CoA_Ac_transf"/>
    <property type="match status" value="1"/>
</dbReference>
<evidence type="ECO:0000256" key="2">
    <source>
        <dbReference type="ARBA" id="ARBA00022448"/>
    </source>
</evidence>
<proteinExistence type="predicted"/>
<dbReference type="Pfam" id="PF00108">
    <property type="entry name" value="Thiolase_N"/>
    <property type="match status" value="1"/>
</dbReference>
<dbReference type="CDD" id="cd00829">
    <property type="entry name" value="SCP-x_thiolase"/>
    <property type="match status" value="1"/>
</dbReference>
<dbReference type="Proteomes" id="UP000198403">
    <property type="component" value="Unassembled WGS sequence"/>
</dbReference>
<dbReference type="InterPro" id="IPR020616">
    <property type="entry name" value="Thiolase_N"/>
</dbReference>
<keyword evidence="4" id="KW-0445">Lipid transport</keyword>
<evidence type="ECO:0000313" key="10">
    <source>
        <dbReference type="Proteomes" id="UP000198403"/>
    </source>
</evidence>
<gene>
    <name evidence="9" type="ORF">SAMN06272737_111116</name>
</gene>
<evidence type="ECO:0000256" key="1">
    <source>
        <dbReference type="ARBA" id="ARBA00012352"/>
    </source>
</evidence>
<dbReference type="GO" id="GO:0016747">
    <property type="term" value="F:acyltransferase activity, transferring groups other than amino-acyl groups"/>
    <property type="evidence" value="ECO:0007669"/>
    <property type="project" value="InterPro"/>
</dbReference>
<evidence type="ECO:0000313" key="9">
    <source>
        <dbReference type="EMBL" id="SNR53631.1"/>
    </source>
</evidence>
<reference evidence="9 10" key="1">
    <citation type="submission" date="2017-06" db="EMBL/GenBank/DDBJ databases">
        <authorList>
            <person name="Kim H.J."/>
            <person name="Triplett B.A."/>
        </authorList>
    </citation>
    <scope>NUCLEOTIDE SEQUENCE [LARGE SCALE GENOMIC DNA]</scope>
    <source>
        <strain evidence="9 10">DSM 44272</strain>
    </source>
</reference>
<dbReference type="OrthoDB" id="9785768at2"/>
<dbReference type="GO" id="GO:0008289">
    <property type="term" value="F:lipid binding"/>
    <property type="evidence" value="ECO:0007669"/>
    <property type="project" value="UniProtKB-KW"/>
</dbReference>
<dbReference type="EC" id="2.3.1.176" evidence="1"/>
<dbReference type="EMBL" id="FZNO01000011">
    <property type="protein sequence ID" value="SNR53631.1"/>
    <property type="molecule type" value="Genomic_DNA"/>
</dbReference>
<organism evidence="9 10">
    <name type="scientific">Blastococcus mobilis</name>
    <dbReference type="NCBI Taxonomy" id="1938746"/>
    <lineage>
        <taxon>Bacteria</taxon>
        <taxon>Bacillati</taxon>
        <taxon>Actinomycetota</taxon>
        <taxon>Actinomycetes</taxon>
        <taxon>Geodermatophilales</taxon>
        <taxon>Geodermatophilaceae</taxon>
        <taxon>Blastococcus</taxon>
    </lineage>
</organism>
<dbReference type="PANTHER" id="PTHR42870">
    <property type="entry name" value="ACETYL-COA C-ACETYLTRANSFERASE"/>
    <property type="match status" value="1"/>
</dbReference>
<dbReference type="InterPro" id="IPR055140">
    <property type="entry name" value="Thiolase_C_2"/>
</dbReference>
<dbReference type="GO" id="GO:0006869">
    <property type="term" value="P:lipid transport"/>
    <property type="evidence" value="ECO:0007669"/>
    <property type="project" value="UniProtKB-KW"/>
</dbReference>
<dbReference type="Gene3D" id="3.40.47.10">
    <property type="match status" value="1"/>
</dbReference>
<evidence type="ECO:0000256" key="5">
    <source>
        <dbReference type="ARBA" id="ARBA00023121"/>
    </source>
</evidence>
<dbReference type="SUPFAM" id="SSF53901">
    <property type="entry name" value="Thiolase-like"/>
    <property type="match status" value="2"/>
</dbReference>
<name>A0A238X4U7_9ACTN</name>
<dbReference type="InterPro" id="IPR002155">
    <property type="entry name" value="Thiolase"/>
</dbReference>
<dbReference type="PANTHER" id="PTHR42870:SF1">
    <property type="entry name" value="NON-SPECIFIC LIPID-TRANSFER PROTEIN-LIKE 2"/>
    <property type="match status" value="1"/>
</dbReference>
<evidence type="ECO:0000256" key="3">
    <source>
        <dbReference type="ARBA" id="ARBA00022679"/>
    </source>
</evidence>
<dbReference type="PROSITE" id="PS00737">
    <property type="entry name" value="THIOLASE_2"/>
    <property type="match status" value="1"/>
</dbReference>
<dbReference type="InterPro" id="IPR016039">
    <property type="entry name" value="Thiolase-like"/>
</dbReference>
<dbReference type="InterPro" id="IPR020613">
    <property type="entry name" value="Thiolase_CS"/>
</dbReference>